<dbReference type="SMART" id="SM00342">
    <property type="entry name" value="HTH_ARAC"/>
    <property type="match status" value="1"/>
</dbReference>
<dbReference type="PANTHER" id="PTHR46796:SF13">
    <property type="entry name" value="HTH-TYPE TRANSCRIPTIONAL ACTIVATOR RHAS"/>
    <property type="match status" value="1"/>
</dbReference>
<evidence type="ECO:0000313" key="6">
    <source>
        <dbReference type="Proteomes" id="UP001550739"/>
    </source>
</evidence>
<evidence type="ECO:0000256" key="3">
    <source>
        <dbReference type="ARBA" id="ARBA00023163"/>
    </source>
</evidence>
<dbReference type="EMBL" id="JBEZVE010000032">
    <property type="protein sequence ID" value="MEU3786788.1"/>
    <property type="molecule type" value="Genomic_DNA"/>
</dbReference>
<dbReference type="InterPro" id="IPR032783">
    <property type="entry name" value="AraC_lig"/>
</dbReference>
<dbReference type="Pfam" id="PF12852">
    <property type="entry name" value="Cupin_6"/>
    <property type="match status" value="1"/>
</dbReference>
<comment type="caution">
    <text evidence="5">The sequence shown here is derived from an EMBL/GenBank/DDBJ whole genome shotgun (WGS) entry which is preliminary data.</text>
</comment>
<dbReference type="PROSITE" id="PS00041">
    <property type="entry name" value="HTH_ARAC_FAMILY_1"/>
    <property type="match status" value="1"/>
</dbReference>
<dbReference type="InterPro" id="IPR050204">
    <property type="entry name" value="AraC_XylS_family_regulators"/>
</dbReference>
<dbReference type="PROSITE" id="PS01124">
    <property type="entry name" value="HTH_ARAC_FAMILY_2"/>
    <property type="match status" value="1"/>
</dbReference>
<evidence type="ECO:0000256" key="2">
    <source>
        <dbReference type="ARBA" id="ARBA00023125"/>
    </source>
</evidence>
<name>A0ABV2ZW74_9ACTN</name>
<sequence>MDVLSDVIAAMRIGRAHSARFEHHGPFAGRLPTTIPGAGFQVVLQGTCWLVPRHGAPIPLDSGDVAFLRHGSEVGIADHPSTPMADAPVPTLVGVSIRHSEPHAAVPGNATDTAAAPTVMLCGAYLLDESRPHPLLQELPELIHLPARQGHLPELRSAIELLNGELEHPREGADVIVRALLDMLLLYILRTWHDTQATHHRTTGWAAALRDPATASALQAIHADPSRQWTVEELAAHAGLSRPALARRFTTLLGQPPLSYLTWWRMTIAARLLRESDAPLATVANNVGYTSEFAFANAFKRAHGTAPGRYRKQP</sequence>
<dbReference type="InterPro" id="IPR009057">
    <property type="entry name" value="Homeodomain-like_sf"/>
</dbReference>
<proteinExistence type="predicted"/>
<dbReference type="PANTHER" id="PTHR46796">
    <property type="entry name" value="HTH-TYPE TRANSCRIPTIONAL ACTIVATOR RHAS-RELATED"/>
    <property type="match status" value="1"/>
</dbReference>
<dbReference type="Pfam" id="PF12833">
    <property type="entry name" value="HTH_18"/>
    <property type="match status" value="1"/>
</dbReference>
<protein>
    <submittedName>
        <fullName evidence="5">AraC family transcriptional regulator</fullName>
    </submittedName>
</protein>
<dbReference type="InterPro" id="IPR018060">
    <property type="entry name" value="HTH_AraC"/>
</dbReference>
<keyword evidence="2" id="KW-0238">DNA-binding</keyword>
<dbReference type="Gene3D" id="1.10.10.60">
    <property type="entry name" value="Homeodomain-like"/>
    <property type="match status" value="2"/>
</dbReference>
<organism evidence="5 6">
    <name type="scientific">Streptomyces sp. 900129855</name>
    <dbReference type="NCBI Taxonomy" id="3155129"/>
    <lineage>
        <taxon>Bacteria</taxon>
        <taxon>Bacillati</taxon>
        <taxon>Actinomycetota</taxon>
        <taxon>Actinomycetes</taxon>
        <taxon>Kitasatosporales</taxon>
        <taxon>Streptomycetaceae</taxon>
        <taxon>Streptomyces</taxon>
    </lineage>
</organism>
<evidence type="ECO:0000256" key="1">
    <source>
        <dbReference type="ARBA" id="ARBA00023015"/>
    </source>
</evidence>
<reference evidence="5 6" key="1">
    <citation type="submission" date="2024-06" db="EMBL/GenBank/DDBJ databases">
        <title>The Natural Products Discovery Center: Release of the First 8490 Sequenced Strains for Exploring Actinobacteria Biosynthetic Diversity.</title>
        <authorList>
            <person name="Kalkreuter E."/>
            <person name="Kautsar S.A."/>
            <person name="Yang D."/>
            <person name="Bader C.D."/>
            <person name="Teijaro C.N."/>
            <person name="Fluegel L."/>
            <person name="Davis C.M."/>
            <person name="Simpson J.R."/>
            <person name="Lauterbach L."/>
            <person name="Steele A.D."/>
            <person name="Gui C."/>
            <person name="Meng S."/>
            <person name="Li G."/>
            <person name="Viehrig K."/>
            <person name="Ye F."/>
            <person name="Su P."/>
            <person name="Kiefer A.F."/>
            <person name="Nichols A."/>
            <person name="Cepeda A.J."/>
            <person name="Yan W."/>
            <person name="Fan B."/>
            <person name="Jiang Y."/>
            <person name="Adhikari A."/>
            <person name="Zheng C.-J."/>
            <person name="Schuster L."/>
            <person name="Cowan T.M."/>
            <person name="Smanski M.J."/>
            <person name="Chevrette M.G."/>
            <person name="De Carvalho L.P.S."/>
            <person name="Shen B."/>
        </authorList>
    </citation>
    <scope>NUCLEOTIDE SEQUENCE [LARGE SCALE GENOMIC DNA]</scope>
    <source>
        <strain evidence="5 6">NPDC033843</strain>
    </source>
</reference>
<dbReference type="SUPFAM" id="SSF46689">
    <property type="entry name" value="Homeodomain-like"/>
    <property type="match status" value="2"/>
</dbReference>
<evidence type="ECO:0000259" key="4">
    <source>
        <dbReference type="PROSITE" id="PS01124"/>
    </source>
</evidence>
<dbReference type="Proteomes" id="UP001550739">
    <property type="component" value="Unassembled WGS sequence"/>
</dbReference>
<keyword evidence="1" id="KW-0805">Transcription regulation</keyword>
<gene>
    <name evidence="5" type="ORF">AB0E89_40750</name>
</gene>
<keyword evidence="3" id="KW-0804">Transcription</keyword>
<dbReference type="InterPro" id="IPR018062">
    <property type="entry name" value="HTH_AraC-typ_CS"/>
</dbReference>
<accession>A0ABV2ZW74</accession>
<dbReference type="RefSeq" id="WP_361708978.1">
    <property type="nucleotide sequence ID" value="NZ_JBEZVE010000032.1"/>
</dbReference>
<feature type="domain" description="HTH araC/xylS-type" evidence="4">
    <location>
        <begin position="215"/>
        <end position="313"/>
    </location>
</feature>
<evidence type="ECO:0000313" key="5">
    <source>
        <dbReference type="EMBL" id="MEU3786788.1"/>
    </source>
</evidence>
<keyword evidence="6" id="KW-1185">Reference proteome</keyword>